<gene>
    <name evidence="3" type="ordered locus">Desru_0042</name>
</gene>
<evidence type="ECO:0000259" key="1">
    <source>
        <dbReference type="Pfam" id="PF01643"/>
    </source>
</evidence>
<dbReference type="HOGENOM" id="CLU_045466_2_2_9"/>
<dbReference type="InterPro" id="IPR029069">
    <property type="entry name" value="HotDog_dom_sf"/>
</dbReference>
<dbReference type="KEGG" id="dru:Desru_0042"/>
<dbReference type="Pfam" id="PF01643">
    <property type="entry name" value="Acyl-ACP_TE"/>
    <property type="match status" value="1"/>
</dbReference>
<dbReference type="GO" id="GO:0006633">
    <property type="term" value="P:fatty acid biosynthetic process"/>
    <property type="evidence" value="ECO:0007669"/>
    <property type="project" value="InterPro"/>
</dbReference>
<dbReference type="EMBL" id="CP002780">
    <property type="protein sequence ID" value="AEG58346.1"/>
    <property type="molecule type" value="Genomic_DNA"/>
</dbReference>
<dbReference type="AlphaFoldDB" id="F6DL37"/>
<dbReference type="InterPro" id="IPR049427">
    <property type="entry name" value="Acyl-ACP_TE_C"/>
</dbReference>
<evidence type="ECO:0000259" key="2">
    <source>
        <dbReference type="Pfam" id="PF20791"/>
    </source>
</evidence>
<name>F6DL37_DESRL</name>
<organism evidence="3 4">
    <name type="scientific">Desulforamulus ruminis (strain ATCC 23193 / DSM 2154 / NCIMB 8452 / DL)</name>
    <name type="common">Desulfotomaculum ruminis</name>
    <dbReference type="NCBI Taxonomy" id="696281"/>
    <lineage>
        <taxon>Bacteria</taxon>
        <taxon>Bacillati</taxon>
        <taxon>Bacillota</taxon>
        <taxon>Clostridia</taxon>
        <taxon>Eubacteriales</taxon>
        <taxon>Peptococcaceae</taxon>
        <taxon>Desulforamulus</taxon>
    </lineage>
</organism>
<protein>
    <submittedName>
        <fullName evidence="3">Acyl-ACP thioesterase</fullName>
    </submittedName>
</protein>
<sequence length="242" mass="28679">MERDYIYEINNELSDLNQNNILKPYGYQKLFGQVVDWHLNKINLKMDMTMKYNLAWAFVSLAIEIIKPVEGITKMYAQTWHSQRKGPFFRREFVFKNENGEILFRGASFSILLDTDKRTIYRKKELPFVAPELDEDFTIEASPTININSEFKKVDERKVYNSYIDCLGHVNNIRYGEFAYDAFSEAECINLCNLKRMDLYFRSELKNNDMLSILKVYENSNIMIQGYNNTKSNISFDIIFKF</sequence>
<accession>F6DL37</accession>
<dbReference type="InterPro" id="IPR002864">
    <property type="entry name" value="Acyl-ACP_thioesterase_NHD"/>
</dbReference>
<dbReference type="eggNOG" id="COG3884">
    <property type="taxonomic scope" value="Bacteria"/>
</dbReference>
<evidence type="ECO:0000313" key="3">
    <source>
        <dbReference type="EMBL" id="AEG58346.1"/>
    </source>
</evidence>
<dbReference type="SUPFAM" id="SSF54637">
    <property type="entry name" value="Thioesterase/thiol ester dehydrase-isomerase"/>
    <property type="match status" value="2"/>
</dbReference>
<dbReference type="Pfam" id="PF20791">
    <property type="entry name" value="Acyl-ACP_TE_C"/>
    <property type="match status" value="1"/>
</dbReference>
<dbReference type="Gene3D" id="3.10.129.10">
    <property type="entry name" value="Hotdog Thioesterase"/>
    <property type="match status" value="2"/>
</dbReference>
<reference evidence="3 4" key="2">
    <citation type="journal article" date="2012" name="Stand. Genomic Sci.">
        <title>Complete genome sequence of the sulfate-reducing firmicute Desulfotomaculum ruminis type strain (DL(T)).</title>
        <authorList>
            <person name="Spring S."/>
            <person name="Visser M."/>
            <person name="Lu M."/>
            <person name="Copeland A."/>
            <person name="Lapidus A."/>
            <person name="Lucas S."/>
            <person name="Cheng J.F."/>
            <person name="Han C."/>
            <person name="Tapia R."/>
            <person name="Goodwin L.A."/>
            <person name="Pitluck S."/>
            <person name="Ivanova N."/>
            <person name="Land M."/>
            <person name="Hauser L."/>
            <person name="Larimer F."/>
            <person name="Rohde M."/>
            <person name="Goker M."/>
            <person name="Detter J.C."/>
            <person name="Kyrpides N.C."/>
            <person name="Woyke T."/>
            <person name="Schaap P.J."/>
            <person name="Plugge C.M."/>
            <person name="Muyzer G."/>
            <person name="Kuever J."/>
            <person name="Pereira I.A."/>
            <person name="Parshina S.N."/>
            <person name="Bernier-Latmani R."/>
            <person name="Stams A.J."/>
            <person name="Klenk H.P."/>
        </authorList>
    </citation>
    <scope>NUCLEOTIDE SEQUENCE [LARGE SCALE GENOMIC DNA]</scope>
    <source>
        <strain evidence="4">ATCC 23193 / DSM 2154 / NCIB 8452 / DL</strain>
    </source>
</reference>
<feature type="domain" description="Acyl-ACP thioesterase N-terminal hotdog" evidence="1">
    <location>
        <begin position="7"/>
        <end position="122"/>
    </location>
</feature>
<reference evidence="4" key="1">
    <citation type="submission" date="2011-05" db="EMBL/GenBank/DDBJ databases">
        <title>Complete sequence of Desulfotomaculum ruminis DSM 2154.</title>
        <authorList>
            <person name="Lucas S."/>
            <person name="Copeland A."/>
            <person name="Lapidus A."/>
            <person name="Cheng J.-F."/>
            <person name="Goodwin L."/>
            <person name="Pitluck S."/>
            <person name="Lu M."/>
            <person name="Detter J.C."/>
            <person name="Han C."/>
            <person name="Tapia R."/>
            <person name="Land M."/>
            <person name="Hauser L."/>
            <person name="Kyrpides N."/>
            <person name="Ivanova N."/>
            <person name="Mikhailova N."/>
            <person name="Pagani I."/>
            <person name="Stams A.J.M."/>
            <person name="Plugge C.M."/>
            <person name="Muyzer G."/>
            <person name="Kuever J."/>
            <person name="Parshina S.N."/>
            <person name="Ivanova A.E."/>
            <person name="Nazina T.N."/>
            <person name="Brambilla E."/>
            <person name="Spring S."/>
            <person name="Klenk H.-P."/>
            <person name="Woyke T."/>
        </authorList>
    </citation>
    <scope>NUCLEOTIDE SEQUENCE [LARGE SCALE GENOMIC DNA]</scope>
    <source>
        <strain evidence="4">ATCC 23193 / DSM 2154 / NCIB 8452 / DL</strain>
    </source>
</reference>
<dbReference type="GO" id="GO:0016790">
    <property type="term" value="F:thiolester hydrolase activity"/>
    <property type="evidence" value="ECO:0007669"/>
    <property type="project" value="InterPro"/>
</dbReference>
<proteinExistence type="predicted"/>
<feature type="domain" description="Acyl-ACP thioesterase-like C-terminal" evidence="2">
    <location>
        <begin position="155"/>
        <end position="221"/>
    </location>
</feature>
<keyword evidence="4" id="KW-1185">Reference proteome</keyword>
<dbReference type="Proteomes" id="UP000009234">
    <property type="component" value="Chromosome"/>
</dbReference>
<evidence type="ECO:0000313" key="4">
    <source>
        <dbReference type="Proteomes" id="UP000009234"/>
    </source>
</evidence>